<organism evidence="3 4">
    <name type="scientific">Pseudoponticoccus marisrubri</name>
    <dbReference type="NCBI Taxonomy" id="1685382"/>
    <lineage>
        <taxon>Bacteria</taxon>
        <taxon>Pseudomonadati</taxon>
        <taxon>Pseudomonadota</taxon>
        <taxon>Alphaproteobacteria</taxon>
        <taxon>Rhodobacterales</taxon>
        <taxon>Roseobacteraceae</taxon>
        <taxon>Pseudoponticoccus</taxon>
    </lineage>
</organism>
<feature type="compositionally biased region" description="Low complexity" evidence="1">
    <location>
        <begin position="184"/>
        <end position="194"/>
    </location>
</feature>
<dbReference type="Proteomes" id="UP000054396">
    <property type="component" value="Unassembled WGS sequence"/>
</dbReference>
<feature type="chain" id="PRO_5006936350" evidence="2">
    <location>
        <begin position="24"/>
        <end position="411"/>
    </location>
</feature>
<feature type="region of interest" description="Disordered" evidence="1">
    <location>
        <begin position="106"/>
        <end position="249"/>
    </location>
</feature>
<evidence type="ECO:0000313" key="4">
    <source>
        <dbReference type="Proteomes" id="UP000054396"/>
    </source>
</evidence>
<name>A0A0W7WIK1_9RHOB</name>
<protein>
    <submittedName>
        <fullName evidence="3">Uncharacterized protein</fullName>
    </submittedName>
</protein>
<dbReference type="EMBL" id="LPXO01000007">
    <property type="protein sequence ID" value="KUF10367.1"/>
    <property type="molecule type" value="Genomic_DNA"/>
</dbReference>
<evidence type="ECO:0000256" key="1">
    <source>
        <dbReference type="SAM" id="MobiDB-lite"/>
    </source>
</evidence>
<reference evidence="3 4" key="1">
    <citation type="submission" date="2015-12" db="EMBL/GenBank/DDBJ databases">
        <authorList>
            <person name="Shamseldin A."/>
            <person name="Moawad H."/>
            <person name="Abd El-Rahim W.M."/>
            <person name="Sadowsky M.J."/>
        </authorList>
    </citation>
    <scope>NUCLEOTIDE SEQUENCE [LARGE SCALE GENOMIC DNA]</scope>
    <source>
        <strain evidence="3 4">SJ5A-1</strain>
    </source>
</reference>
<comment type="caution">
    <text evidence="3">The sequence shown here is derived from an EMBL/GenBank/DDBJ whole genome shotgun (WGS) entry which is preliminary data.</text>
</comment>
<proteinExistence type="predicted"/>
<gene>
    <name evidence="3" type="ORF">AVJ23_13285</name>
</gene>
<keyword evidence="4" id="KW-1185">Reference proteome</keyword>
<feature type="compositionally biased region" description="Low complexity" evidence="1">
    <location>
        <begin position="233"/>
        <end position="247"/>
    </location>
</feature>
<dbReference type="STRING" id="1685382.AVJ23_13285"/>
<keyword evidence="2" id="KW-0732">Signal</keyword>
<dbReference type="AlphaFoldDB" id="A0A0W7WIK1"/>
<feature type="compositionally biased region" description="Low complexity" evidence="1">
    <location>
        <begin position="217"/>
        <end position="226"/>
    </location>
</feature>
<sequence>MTARRAFCAAALMALVLPGPGGAQGTAAPEAAVLAAARDHGCRLTRAEAARIPGIALAQAERILAGWVTSGRATHAERAVRLGAELCASPNVAALGHLGWSVPAQAGSTLPPPPRMAPTGTQAAAAMPPPPRMNQAGRQAAAALPPPPRMNQRATQTADTLPPPPRMNQTATQTATAMPPPPRMNQTATQTATALPPPPAAQATTQTATGMPPPPAAQAATRTATALPPPPAGNAAPAPQPAGQVPPDYIPPDPFLHWVMDPSQRSEPMTKVLLAFRQNACVLYEAELPGILRDYGLAENDAADIADLLETDGFLEFDGPSAYLSSLLCGAHGLHPRDLIGRSEALLTYIEDSGCRLEESAPTEVALADAGFDVEQVRELVDILRNDGHVDLITAPNGAAEVIATTEFCGY</sequence>
<accession>A0A0W7WIK1</accession>
<feature type="compositionally biased region" description="Low complexity" evidence="1">
    <location>
        <begin position="167"/>
        <end position="177"/>
    </location>
</feature>
<feature type="compositionally biased region" description="Low complexity" evidence="1">
    <location>
        <begin position="117"/>
        <end position="126"/>
    </location>
</feature>
<feature type="compositionally biased region" description="Low complexity" evidence="1">
    <location>
        <begin position="201"/>
        <end position="210"/>
    </location>
</feature>
<feature type="signal peptide" evidence="2">
    <location>
        <begin position="1"/>
        <end position="23"/>
    </location>
</feature>
<evidence type="ECO:0000313" key="3">
    <source>
        <dbReference type="EMBL" id="KUF10367.1"/>
    </source>
</evidence>
<evidence type="ECO:0000256" key="2">
    <source>
        <dbReference type="SAM" id="SignalP"/>
    </source>
</evidence>